<keyword evidence="3" id="KW-0808">Transferase</keyword>
<feature type="transmembrane region" description="Helical" evidence="1">
    <location>
        <begin position="69"/>
        <end position="94"/>
    </location>
</feature>
<protein>
    <submittedName>
        <fullName evidence="3">Acyltransferase</fullName>
    </submittedName>
</protein>
<evidence type="ECO:0000256" key="1">
    <source>
        <dbReference type="SAM" id="Phobius"/>
    </source>
</evidence>
<dbReference type="Pfam" id="PF01757">
    <property type="entry name" value="Acyl_transf_3"/>
    <property type="match status" value="1"/>
</dbReference>
<dbReference type="EMBL" id="CP113836">
    <property type="protein sequence ID" value="WAL69443.1"/>
    <property type="molecule type" value="Genomic_DNA"/>
</dbReference>
<proteinExistence type="predicted"/>
<accession>A0ABY7BFP5</accession>
<evidence type="ECO:0000313" key="4">
    <source>
        <dbReference type="Proteomes" id="UP001163203"/>
    </source>
</evidence>
<dbReference type="Proteomes" id="UP001163203">
    <property type="component" value="Chromosome"/>
</dbReference>
<feature type="transmembrane region" description="Helical" evidence="1">
    <location>
        <begin position="263"/>
        <end position="285"/>
    </location>
</feature>
<feature type="transmembrane region" description="Helical" evidence="1">
    <location>
        <begin position="297"/>
        <end position="320"/>
    </location>
</feature>
<feature type="transmembrane region" description="Helical" evidence="1">
    <location>
        <begin position="148"/>
        <end position="166"/>
    </location>
</feature>
<feature type="transmembrane region" description="Helical" evidence="1">
    <location>
        <begin position="173"/>
        <end position="192"/>
    </location>
</feature>
<keyword evidence="1" id="KW-0812">Transmembrane</keyword>
<dbReference type="RefSeq" id="WP_268759528.1">
    <property type="nucleotide sequence ID" value="NZ_CP113836.1"/>
</dbReference>
<feature type="transmembrane region" description="Helical" evidence="1">
    <location>
        <begin position="406"/>
        <end position="425"/>
    </location>
</feature>
<sequence length="432" mass="45552">MTCSNPSPPKSPTRTIPPSPARELSADLYRVFAVVVVVAGHWLAASITFRNGRFGDDAVLAGLPPARWLTLFFQVIPILFLVAGYACAASLTRWGGDWRPWLRRRALGVFGPATLYVAVVTAGVAAAVVSHVDARQLAYGAGAVSLHLWFLPLYLILVALSPLLLAAQRRWGLAVPGSLAAAVVVAAMIPAVAPANFVFGWAAVYQCGIAWFTGELRGRRAWWLAGAGAVALTGLLASGRYPLSMVGVPGQAVRNTSPPTPALLAFGLAQAGLLVGAAPAVTAWLRRSRIRGGLARLNTLAMALYLWHMVPVVLVAPVVYPPGLFPQPPLGSAFWWWTRPAWLAILAVVMAILLVPLGLLRPHLARWRGFPLPVGETRLTPVLLAGVALAVGALLVLAIGGFAPGGALPLATLGLYFAGVALTALHGRDLLR</sequence>
<dbReference type="InterPro" id="IPR002656">
    <property type="entry name" value="Acyl_transf_3_dom"/>
</dbReference>
<feature type="transmembrane region" description="Helical" evidence="1">
    <location>
        <begin position="28"/>
        <end position="49"/>
    </location>
</feature>
<reference evidence="3" key="1">
    <citation type="submission" date="2022-11" db="EMBL/GenBank/DDBJ databases">
        <authorList>
            <person name="Mo P."/>
        </authorList>
    </citation>
    <scope>NUCLEOTIDE SEQUENCE</scope>
    <source>
        <strain evidence="3">HUAS 11-8</strain>
    </source>
</reference>
<feature type="transmembrane region" description="Helical" evidence="1">
    <location>
        <begin position="340"/>
        <end position="360"/>
    </location>
</feature>
<organism evidence="3 4">
    <name type="scientific">Amycolatopsis cynarae</name>
    <dbReference type="NCBI Taxonomy" id="2995223"/>
    <lineage>
        <taxon>Bacteria</taxon>
        <taxon>Bacillati</taxon>
        <taxon>Actinomycetota</taxon>
        <taxon>Actinomycetes</taxon>
        <taxon>Pseudonocardiales</taxon>
        <taxon>Pseudonocardiaceae</taxon>
        <taxon>Amycolatopsis</taxon>
    </lineage>
</organism>
<feature type="transmembrane region" description="Helical" evidence="1">
    <location>
        <begin position="106"/>
        <end position="128"/>
    </location>
</feature>
<keyword evidence="4" id="KW-1185">Reference proteome</keyword>
<feature type="domain" description="Acyltransferase 3" evidence="2">
    <location>
        <begin position="26"/>
        <end position="353"/>
    </location>
</feature>
<feature type="transmembrane region" description="Helical" evidence="1">
    <location>
        <begin position="198"/>
        <end position="214"/>
    </location>
</feature>
<feature type="transmembrane region" description="Helical" evidence="1">
    <location>
        <begin position="221"/>
        <end position="243"/>
    </location>
</feature>
<evidence type="ECO:0000313" key="3">
    <source>
        <dbReference type="EMBL" id="WAL69443.1"/>
    </source>
</evidence>
<feature type="transmembrane region" description="Helical" evidence="1">
    <location>
        <begin position="381"/>
        <end position="400"/>
    </location>
</feature>
<keyword evidence="1" id="KW-1133">Transmembrane helix</keyword>
<dbReference type="GO" id="GO:0016746">
    <property type="term" value="F:acyltransferase activity"/>
    <property type="evidence" value="ECO:0007669"/>
    <property type="project" value="UniProtKB-KW"/>
</dbReference>
<gene>
    <name evidence="3" type="ORF">ORV05_17265</name>
</gene>
<keyword evidence="3" id="KW-0012">Acyltransferase</keyword>
<name>A0ABY7BFP5_9PSEU</name>
<evidence type="ECO:0000259" key="2">
    <source>
        <dbReference type="Pfam" id="PF01757"/>
    </source>
</evidence>
<keyword evidence="1" id="KW-0472">Membrane</keyword>